<accession>A0AAD9Z715</accession>
<organism evidence="1 2">
    <name type="scientific">Lepraria neglecta</name>
    <dbReference type="NCBI Taxonomy" id="209136"/>
    <lineage>
        <taxon>Eukaryota</taxon>
        <taxon>Fungi</taxon>
        <taxon>Dikarya</taxon>
        <taxon>Ascomycota</taxon>
        <taxon>Pezizomycotina</taxon>
        <taxon>Lecanoromycetes</taxon>
        <taxon>OSLEUM clade</taxon>
        <taxon>Lecanoromycetidae</taxon>
        <taxon>Lecanorales</taxon>
        <taxon>Lecanorineae</taxon>
        <taxon>Stereocaulaceae</taxon>
        <taxon>Lepraria</taxon>
    </lineage>
</organism>
<evidence type="ECO:0000313" key="1">
    <source>
        <dbReference type="EMBL" id="KAK3172590.1"/>
    </source>
</evidence>
<gene>
    <name evidence="1" type="ORF">OEA41_005914</name>
</gene>
<comment type="caution">
    <text evidence="1">The sequence shown here is derived from an EMBL/GenBank/DDBJ whole genome shotgun (WGS) entry which is preliminary data.</text>
</comment>
<sequence length="204" mass="23510">MDRVQTISRGDVVFKERCCRLSYGVLCLDEYNPNNPAHIGQKVSMDPRDGKKWVENQIDWENFKGENVSTEGVLKPYVMKIKPGREGKLWQTHVVMSTVPSDQLPSSLNQDGARRLCDVESVLKDKGVEMKLKNRHWYQRGEKYIRAKFDIKVILGAADLKFQLQSKTKDVLNKDHDEIQVKWELPRQNSADDYDGLAAPYKAK</sequence>
<evidence type="ECO:0000313" key="2">
    <source>
        <dbReference type="Proteomes" id="UP001276659"/>
    </source>
</evidence>
<dbReference type="EMBL" id="JASNWA010000007">
    <property type="protein sequence ID" value="KAK3172590.1"/>
    <property type="molecule type" value="Genomic_DNA"/>
</dbReference>
<name>A0AAD9Z715_9LECA</name>
<proteinExistence type="predicted"/>
<reference evidence="1" key="1">
    <citation type="submission" date="2022-11" db="EMBL/GenBank/DDBJ databases">
        <title>Chromosomal genome sequence assembly and mating type (MAT) locus characterization of the leprose asexual lichenized fungus Lepraria neglecta (Nyl.) Erichsen.</title>
        <authorList>
            <person name="Allen J.L."/>
            <person name="Pfeffer B."/>
        </authorList>
    </citation>
    <scope>NUCLEOTIDE SEQUENCE</scope>
    <source>
        <strain evidence="1">Allen 5258</strain>
    </source>
</reference>
<keyword evidence="2" id="KW-1185">Reference proteome</keyword>
<protein>
    <submittedName>
        <fullName evidence="1">Uncharacterized protein</fullName>
    </submittedName>
</protein>
<dbReference type="AlphaFoldDB" id="A0AAD9Z715"/>
<dbReference type="Proteomes" id="UP001276659">
    <property type="component" value="Unassembled WGS sequence"/>
</dbReference>